<dbReference type="PANTHER" id="PTHR28043:SF1">
    <property type="entry name" value="INCREASED RECOMBINATION CENTERS PROTEIN 6"/>
    <property type="match status" value="1"/>
</dbReference>
<protein>
    <submittedName>
        <fullName evidence="2">Uncharacterized protein C19A8.11c</fullName>
    </submittedName>
</protein>
<dbReference type="GO" id="GO:0016192">
    <property type="term" value="P:vesicle-mediated transport"/>
    <property type="evidence" value="ECO:0007669"/>
    <property type="project" value="InterPro"/>
</dbReference>
<dbReference type="InterPro" id="IPR034627">
    <property type="entry name" value="Irc6"/>
</dbReference>
<keyword evidence="3" id="KW-1185">Reference proteome</keyword>
<accession>A0A420I560</accession>
<proteinExistence type="predicted"/>
<evidence type="ECO:0000313" key="2">
    <source>
        <dbReference type="EMBL" id="RKF64799.1"/>
    </source>
</evidence>
<dbReference type="Gene3D" id="3.40.50.11960">
    <property type="match status" value="1"/>
</dbReference>
<reference evidence="2 3" key="1">
    <citation type="journal article" date="2018" name="BMC Genomics">
        <title>Comparative genome analyses reveal sequence features reflecting distinct modes of host-adaptation between dicot and monocot powdery mildew.</title>
        <authorList>
            <person name="Wu Y."/>
            <person name="Ma X."/>
            <person name="Pan Z."/>
            <person name="Kale S.D."/>
            <person name="Song Y."/>
            <person name="King H."/>
            <person name="Zhang Q."/>
            <person name="Presley C."/>
            <person name="Deng X."/>
            <person name="Wei C.I."/>
            <person name="Xiao S."/>
        </authorList>
    </citation>
    <scope>NUCLEOTIDE SEQUENCE [LARGE SCALE GENOMIC DNA]</scope>
    <source>
        <strain evidence="2">UMSG2</strain>
    </source>
</reference>
<evidence type="ECO:0000313" key="3">
    <source>
        <dbReference type="Proteomes" id="UP000286134"/>
    </source>
</evidence>
<organism evidence="2 3">
    <name type="scientific">Erysiphe neolycopersici</name>
    <dbReference type="NCBI Taxonomy" id="212602"/>
    <lineage>
        <taxon>Eukaryota</taxon>
        <taxon>Fungi</taxon>
        <taxon>Dikarya</taxon>
        <taxon>Ascomycota</taxon>
        <taxon>Pezizomycotina</taxon>
        <taxon>Leotiomycetes</taxon>
        <taxon>Erysiphales</taxon>
        <taxon>Erysiphaceae</taxon>
        <taxon>Erysiphe</taxon>
    </lineage>
</organism>
<dbReference type="EMBL" id="MCFK01001622">
    <property type="protein sequence ID" value="RKF64799.1"/>
    <property type="molecule type" value="Genomic_DNA"/>
</dbReference>
<sequence>MEITNPRRILAVGQTGSGLLELVQGLTGSLPTINNGSLAGTTHNWVVETQYYKTTIPIWLDEMTSASSWSAEFLAPEAREVLQSLGAFIVCFKKPVKQVDFEEVKNLLKCMAQVVKQCSSLVWGGICLAVAMPQTLTPHLENNFEDWQDLCQEYGFEFIDFGMKELMGLDRMKEALQANDWESNYELTEYQSDMEELGEGDDDALSGFQVEAVQLEKEMQEMRITMRQNQASGEGEYEASSNYEEEVEKLEAIISKIQLIRGKNFRQALACHNFSQPLD</sequence>
<dbReference type="OrthoDB" id="10261384at2759"/>
<dbReference type="GO" id="GO:0030674">
    <property type="term" value="F:protein-macromolecule adaptor activity"/>
    <property type="evidence" value="ECO:0007669"/>
    <property type="project" value="TreeGrafter"/>
</dbReference>
<comment type="caution">
    <text evidence="2">The sequence shown here is derived from an EMBL/GenBank/DDBJ whole genome shotgun (WGS) entry which is preliminary data.</text>
</comment>
<evidence type="ECO:0000256" key="1">
    <source>
        <dbReference type="SAM" id="Coils"/>
    </source>
</evidence>
<dbReference type="STRING" id="212602.A0A420I560"/>
<name>A0A420I560_9PEZI</name>
<keyword evidence="1" id="KW-0175">Coiled coil</keyword>
<feature type="coiled-coil region" evidence="1">
    <location>
        <begin position="205"/>
        <end position="260"/>
    </location>
</feature>
<dbReference type="Proteomes" id="UP000286134">
    <property type="component" value="Unassembled WGS sequence"/>
</dbReference>
<dbReference type="AlphaFoldDB" id="A0A420I560"/>
<gene>
    <name evidence="2" type="ORF">OnM2_016061</name>
</gene>
<dbReference type="PANTHER" id="PTHR28043">
    <property type="entry name" value="INCREASED RECOMBINATION CENTERS PROTEIN 6"/>
    <property type="match status" value="1"/>
</dbReference>